<evidence type="ECO:0000313" key="2">
    <source>
        <dbReference type="EMBL" id="TGZ81833.1"/>
    </source>
</evidence>
<dbReference type="AlphaFoldDB" id="A0A4S2MZ08"/>
<dbReference type="EMBL" id="ML220117">
    <property type="protein sequence ID" value="TGZ81833.1"/>
    <property type="molecule type" value="Genomic_DNA"/>
</dbReference>
<accession>A0A4S2MZ08</accession>
<keyword evidence="1" id="KW-0732">Signal</keyword>
<dbReference type="InterPro" id="IPR024079">
    <property type="entry name" value="MetalloPept_cat_dom_sf"/>
</dbReference>
<dbReference type="Proteomes" id="UP000298138">
    <property type="component" value="Unassembled WGS sequence"/>
</dbReference>
<dbReference type="InParanoid" id="A0A4S2MZ08"/>
<reference evidence="2 3" key="1">
    <citation type="submission" date="2019-04" db="EMBL/GenBank/DDBJ databases">
        <title>Comparative genomics and transcriptomics to analyze fruiting body development in filamentous ascomycetes.</title>
        <authorList>
            <consortium name="DOE Joint Genome Institute"/>
            <person name="Lutkenhaus R."/>
            <person name="Traeger S."/>
            <person name="Breuer J."/>
            <person name="Kuo A."/>
            <person name="Lipzen A."/>
            <person name="Pangilinan J."/>
            <person name="Dilworth D."/>
            <person name="Sandor L."/>
            <person name="Poggeler S."/>
            <person name="Barry K."/>
            <person name="Grigoriev I.V."/>
            <person name="Nowrousian M."/>
        </authorList>
    </citation>
    <scope>NUCLEOTIDE SEQUENCE [LARGE SCALE GENOMIC DNA]</scope>
    <source>
        <strain evidence="2 3">CBS 389.68</strain>
    </source>
</reference>
<gene>
    <name evidence="2" type="ORF">EX30DRAFT_371042</name>
</gene>
<evidence type="ECO:0008006" key="4">
    <source>
        <dbReference type="Google" id="ProtNLM"/>
    </source>
</evidence>
<proteinExistence type="predicted"/>
<feature type="signal peptide" evidence="1">
    <location>
        <begin position="1"/>
        <end position="17"/>
    </location>
</feature>
<dbReference type="GO" id="GO:0008237">
    <property type="term" value="F:metallopeptidase activity"/>
    <property type="evidence" value="ECO:0007669"/>
    <property type="project" value="InterPro"/>
</dbReference>
<feature type="chain" id="PRO_5020662782" description="Lysine-specific metallo-endopeptidase domain-containing protein" evidence="1">
    <location>
        <begin position="18"/>
        <end position="281"/>
    </location>
</feature>
<dbReference type="Gene3D" id="3.40.390.10">
    <property type="entry name" value="Collagenase (Catalytic Domain)"/>
    <property type="match status" value="1"/>
</dbReference>
<organism evidence="2 3">
    <name type="scientific">Ascodesmis nigricans</name>
    <dbReference type="NCBI Taxonomy" id="341454"/>
    <lineage>
        <taxon>Eukaryota</taxon>
        <taxon>Fungi</taxon>
        <taxon>Dikarya</taxon>
        <taxon>Ascomycota</taxon>
        <taxon>Pezizomycotina</taxon>
        <taxon>Pezizomycetes</taxon>
        <taxon>Pezizales</taxon>
        <taxon>Ascodesmidaceae</taxon>
        <taxon>Ascodesmis</taxon>
    </lineage>
</organism>
<dbReference type="OrthoDB" id="2142213at2759"/>
<protein>
    <recommendedName>
        <fullName evidence="4">Lysine-specific metallo-endopeptidase domain-containing protein</fullName>
    </recommendedName>
</protein>
<dbReference type="STRING" id="341454.A0A4S2MZ08"/>
<evidence type="ECO:0000256" key="1">
    <source>
        <dbReference type="SAM" id="SignalP"/>
    </source>
</evidence>
<name>A0A4S2MZ08_9PEZI</name>
<keyword evidence="3" id="KW-1185">Reference proteome</keyword>
<evidence type="ECO:0000313" key="3">
    <source>
        <dbReference type="Proteomes" id="UP000298138"/>
    </source>
</evidence>
<sequence>MLPSLLSLLLLAHNVLAIPNPSPKASRLEKRAPGAQDYVIQDLWILNELGMRNIPSSPIRRINRWGTKIPEACVYEAGLSKHQCPLDQLDVFAVSFQDAPEDMDWLFCRCRDAKHSEGELIEEVGRLPVAVRQRVRYIMLFTDDHELGADSSGNDLIMRELNPCVIHHEAGHCFDDNGSRSGSAEFRAAIQKDTCYLDSYSAGAAQEEVFAEAWAQVFLLQQFMNRTGKKLDKNLDCMENQLAVVNSQSVASSKKPFEKALKRKWGGFILRKDLIKSGVPA</sequence>